<evidence type="ECO:0000313" key="5">
    <source>
        <dbReference type="Proteomes" id="UP000274131"/>
    </source>
</evidence>
<feature type="region of interest" description="Disordered" evidence="1">
    <location>
        <begin position="369"/>
        <end position="391"/>
    </location>
</feature>
<dbReference type="GO" id="GO:0045334">
    <property type="term" value="C:clathrin-coated endocytic vesicle"/>
    <property type="evidence" value="ECO:0007669"/>
    <property type="project" value="TreeGrafter"/>
</dbReference>
<sequence>MNQQNRLSKLASDKPVSTRIIDEILRLFNNDGDFYVSFGRNLTLNTQRSFLIISAYFFFHSGLFESVINFFYSLTVTMISRRSIERAGVRYLRRGVDVDGNVANFVETEVILTVFGSSKVNLHIRGSVPIFWKQRGFRYRPPLIIDKPMSSSFPAFEKHMDGLVNLYGSPLVAVCLLDQTGRELGLGLSYLQHVLEKDSSKYGYYAFDFHSQCRALRFQKVENLVNALHDQLKTISFCWVDKTNHMACEQSGVVRTNCVDCLDRTNVVQGSISQAVCLLQLRKLGLIGPLSQLPENFVRMLQSMWADNGDAVSRQYAGTNALKGDVTRCGQRGLVGIVRDGYNSASRYYYSHMKDSHRQMTIDALLGRSTEPSTDESVDLVEEGEKEEDESENIGRLVNETARFLLSENEILLAFFEVLLTITFHLHYLKSIQFDELKSIELGPLEGSKKVHLYKCLQNFGFVLLFRIITSTPQYYTLRAPKTRLFNNTAIPMKSEEEANEYVQAIAEQIKTTVNLTGGNVYLTTLRVLGNCPLKRRSLLFFCICIIIIILKTL</sequence>
<protein>
    <submittedName>
        <fullName evidence="6">SAC domain-containing protein</fullName>
    </submittedName>
</protein>
<reference evidence="6" key="1">
    <citation type="submission" date="2017-02" db="UniProtKB">
        <authorList>
            <consortium name="WormBaseParasite"/>
        </authorList>
    </citation>
    <scope>IDENTIFICATION</scope>
</reference>
<dbReference type="STRING" id="51028.A0A0N4V185"/>
<dbReference type="AlphaFoldDB" id="A0A0N4V185"/>
<proteinExistence type="predicted"/>
<evidence type="ECO:0000313" key="4">
    <source>
        <dbReference type="EMBL" id="VDD88271.1"/>
    </source>
</evidence>
<keyword evidence="2" id="KW-1133">Transmembrane helix</keyword>
<dbReference type="PANTHER" id="PTHR45662">
    <property type="entry name" value="PHOSPHATIDYLINOSITIDE PHOSPHATASE SAC1"/>
    <property type="match status" value="1"/>
</dbReference>
<feature type="transmembrane region" description="Helical" evidence="2">
    <location>
        <begin position="50"/>
        <end position="72"/>
    </location>
</feature>
<dbReference type="OrthoDB" id="405996at2759"/>
<reference evidence="4 5" key="2">
    <citation type="submission" date="2018-10" db="EMBL/GenBank/DDBJ databases">
        <authorList>
            <consortium name="Pathogen Informatics"/>
        </authorList>
    </citation>
    <scope>NUCLEOTIDE SEQUENCE [LARGE SCALE GENOMIC DNA]</scope>
</reference>
<dbReference type="WBParaSite" id="EVEC_0000370601-mRNA-1">
    <property type="protein sequence ID" value="EVEC_0000370601-mRNA-1"/>
    <property type="gene ID" value="EVEC_0000370601"/>
</dbReference>
<evidence type="ECO:0000256" key="2">
    <source>
        <dbReference type="SAM" id="Phobius"/>
    </source>
</evidence>
<evidence type="ECO:0000256" key="1">
    <source>
        <dbReference type="SAM" id="MobiDB-lite"/>
    </source>
</evidence>
<dbReference type="InterPro" id="IPR002013">
    <property type="entry name" value="SAC_dom"/>
</dbReference>
<gene>
    <name evidence="4" type="ORF">EVEC_LOCUS3414</name>
</gene>
<dbReference type="Proteomes" id="UP000274131">
    <property type="component" value="Unassembled WGS sequence"/>
</dbReference>
<evidence type="ECO:0000259" key="3">
    <source>
        <dbReference type="PROSITE" id="PS50275"/>
    </source>
</evidence>
<dbReference type="PANTHER" id="PTHR45662:SF8">
    <property type="entry name" value="PHOSPHATIDYLINOSITIDE PHOSPHATASE SAC2"/>
    <property type="match status" value="1"/>
</dbReference>
<organism evidence="6">
    <name type="scientific">Enterobius vermicularis</name>
    <name type="common">Human pinworm</name>
    <dbReference type="NCBI Taxonomy" id="51028"/>
    <lineage>
        <taxon>Eukaryota</taxon>
        <taxon>Metazoa</taxon>
        <taxon>Ecdysozoa</taxon>
        <taxon>Nematoda</taxon>
        <taxon>Chromadorea</taxon>
        <taxon>Rhabditida</taxon>
        <taxon>Spirurina</taxon>
        <taxon>Oxyuridomorpha</taxon>
        <taxon>Oxyuroidea</taxon>
        <taxon>Oxyuridae</taxon>
        <taxon>Enterobius</taxon>
    </lineage>
</organism>
<keyword evidence="2" id="KW-0812">Transmembrane</keyword>
<keyword evidence="5" id="KW-1185">Reference proteome</keyword>
<dbReference type="GO" id="GO:0043812">
    <property type="term" value="F:phosphatidylinositol-4-phosphate phosphatase activity"/>
    <property type="evidence" value="ECO:0007669"/>
    <property type="project" value="TreeGrafter"/>
</dbReference>
<dbReference type="PROSITE" id="PS50275">
    <property type="entry name" value="SAC"/>
    <property type="match status" value="1"/>
</dbReference>
<dbReference type="GO" id="GO:0005769">
    <property type="term" value="C:early endosome"/>
    <property type="evidence" value="ECO:0007669"/>
    <property type="project" value="TreeGrafter"/>
</dbReference>
<evidence type="ECO:0000313" key="6">
    <source>
        <dbReference type="WBParaSite" id="EVEC_0000370601-mRNA-1"/>
    </source>
</evidence>
<dbReference type="GO" id="GO:0046856">
    <property type="term" value="P:phosphatidylinositol dephosphorylation"/>
    <property type="evidence" value="ECO:0007669"/>
    <property type="project" value="TreeGrafter"/>
</dbReference>
<dbReference type="EMBL" id="UXUI01007590">
    <property type="protein sequence ID" value="VDD88271.1"/>
    <property type="molecule type" value="Genomic_DNA"/>
</dbReference>
<feature type="domain" description="SAC" evidence="3">
    <location>
        <begin position="73"/>
        <end position="318"/>
    </location>
</feature>
<dbReference type="GO" id="GO:2001135">
    <property type="term" value="P:regulation of endocytic recycling"/>
    <property type="evidence" value="ECO:0007669"/>
    <property type="project" value="TreeGrafter"/>
</dbReference>
<feature type="compositionally biased region" description="Acidic residues" evidence="1">
    <location>
        <begin position="373"/>
        <end position="391"/>
    </location>
</feature>
<name>A0A0N4V185_ENTVE</name>
<keyword evidence="2" id="KW-0472">Membrane</keyword>
<accession>A0A0N4V185</accession>
<dbReference type="Pfam" id="PF02383">
    <property type="entry name" value="Syja_N"/>
    <property type="match status" value="1"/>
</dbReference>